<feature type="transmembrane region" description="Helical" evidence="6">
    <location>
        <begin position="353"/>
        <end position="373"/>
    </location>
</feature>
<dbReference type="OrthoDB" id="8740261at2"/>
<evidence type="ECO:0000256" key="2">
    <source>
        <dbReference type="ARBA" id="ARBA00022475"/>
    </source>
</evidence>
<evidence type="ECO:0000313" key="9">
    <source>
        <dbReference type="EMBL" id="SHF00328.1"/>
    </source>
</evidence>
<evidence type="ECO:0000256" key="6">
    <source>
        <dbReference type="SAM" id="Phobius"/>
    </source>
</evidence>
<dbReference type="Proteomes" id="UP000184406">
    <property type="component" value="Unassembled WGS sequence"/>
</dbReference>
<organism evidence="9 10">
    <name type="scientific">Arenibacter palladensis</name>
    <dbReference type="NCBI Taxonomy" id="237373"/>
    <lineage>
        <taxon>Bacteria</taxon>
        <taxon>Pseudomonadati</taxon>
        <taxon>Bacteroidota</taxon>
        <taxon>Flavobacteriia</taxon>
        <taxon>Flavobacteriales</taxon>
        <taxon>Flavobacteriaceae</taxon>
        <taxon>Arenibacter</taxon>
    </lineage>
</organism>
<dbReference type="PANTHER" id="PTHR30572:SF18">
    <property type="entry name" value="ABC-TYPE MACROLIDE FAMILY EXPORT SYSTEM PERMEASE COMPONENT 2"/>
    <property type="match status" value="1"/>
</dbReference>
<feature type="transmembrane region" description="Helical" evidence="6">
    <location>
        <begin position="438"/>
        <end position="459"/>
    </location>
</feature>
<feature type="domain" description="ABC3 transporter permease C-terminal" evidence="7">
    <location>
        <begin position="690"/>
        <end position="803"/>
    </location>
</feature>
<feature type="transmembrane region" description="Helical" evidence="6">
    <location>
        <begin position="739"/>
        <end position="759"/>
    </location>
</feature>
<feature type="transmembrane region" description="Helical" evidence="6">
    <location>
        <begin position="20"/>
        <end position="42"/>
    </location>
</feature>
<evidence type="ECO:0000256" key="4">
    <source>
        <dbReference type="ARBA" id="ARBA00022989"/>
    </source>
</evidence>
<dbReference type="GO" id="GO:0005886">
    <property type="term" value="C:plasma membrane"/>
    <property type="evidence" value="ECO:0007669"/>
    <property type="project" value="UniProtKB-SubCell"/>
</dbReference>
<evidence type="ECO:0000256" key="5">
    <source>
        <dbReference type="ARBA" id="ARBA00023136"/>
    </source>
</evidence>
<evidence type="ECO:0000256" key="1">
    <source>
        <dbReference type="ARBA" id="ARBA00004651"/>
    </source>
</evidence>
<evidence type="ECO:0000259" key="8">
    <source>
        <dbReference type="Pfam" id="PF12704"/>
    </source>
</evidence>
<evidence type="ECO:0000259" key="7">
    <source>
        <dbReference type="Pfam" id="PF02687"/>
    </source>
</evidence>
<dbReference type="InterPro" id="IPR050250">
    <property type="entry name" value="Macrolide_Exporter_MacB"/>
</dbReference>
<keyword evidence="4 6" id="KW-1133">Transmembrane helix</keyword>
<keyword evidence="5 6" id="KW-0472">Membrane</keyword>
<accession>A0A1M4Y3Q5</accession>
<dbReference type="GO" id="GO:0022857">
    <property type="term" value="F:transmembrane transporter activity"/>
    <property type="evidence" value="ECO:0007669"/>
    <property type="project" value="TreeGrafter"/>
</dbReference>
<feature type="transmembrane region" description="Helical" evidence="6">
    <location>
        <begin position="687"/>
        <end position="711"/>
    </location>
</feature>
<feature type="transmembrane region" description="Helical" evidence="6">
    <location>
        <begin position="771"/>
        <end position="793"/>
    </location>
</feature>
<dbReference type="InterPro" id="IPR003838">
    <property type="entry name" value="ABC3_permease_C"/>
</dbReference>
<keyword evidence="10" id="KW-1185">Reference proteome</keyword>
<feature type="domain" description="ABC3 transporter permease C-terminal" evidence="7">
    <location>
        <begin position="302"/>
        <end position="416"/>
    </location>
</feature>
<feature type="domain" description="MacB-like periplasmic core" evidence="8">
    <location>
        <begin position="21"/>
        <end position="238"/>
    </location>
</feature>
<gene>
    <name evidence="9" type="ORF">SAMN03080594_102303</name>
</gene>
<dbReference type="EMBL" id="FQUX01000002">
    <property type="protein sequence ID" value="SHF00328.1"/>
    <property type="molecule type" value="Genomic_DNA"/>
</dbReference>
<dbReference type="PANTHER" id="PTHR30572">
    <property type="entry name" value="MEMBRANE COMPONENT OF TRANSPORTER-RELATED"/>
    <property type="match status" value="1"/>
</dbReference>
<feature type="transmembrane region" description="Helical" evidence="6">
    <location>
        <begin position="389"/>
        <end position="413"/>
    </location>
</feature>
<comment type="subcellular location">
    <subcellularLocation>
        <location evidence="1">Cell membrane</location>
        <topology evidence="1">Multi-pass membrane protein</topology>
    </subcellularLocation>
</comment>
<dbReference type="Pfam" id="PF02687">
    <property type="entry name" value="FtsX"/>
    <property type="match status" value="2"/>
</dbReference>
<dbReference type="AlphaFoldDB" id="A0A1M4Y3Q5"/>
<keyword evidence="3 6" id="KW-0812">Transmembrane</keyword>
<dbReference type="InterPro" id="IPR025857">
    <property type="entry name" value="MacB_PCD"/>
</dbReference>
<keyword evidence="2" id="KW-1003">Cell membrane</keyword>
<dbReference type="Pfam" id="PF12704">
    <property type="entry name" value="MacB_PCD"/>
    <property type="match status" value="2"/>
</dbReference>
<name>A0A1M4Y3Q5_9FLAO</name>
<feature type="transmembrane region" description="Helical" evidence="6">
    <location>
        <begin position="297"/>
        <end position="318"/>
    </location>
</feature>
<sequence length="810" mass="89864">MFKNYIKIAWRSLKRQPFFAFLNTFGLAIGMAGGLLISLYIYDEMNFDTMFPEADRIYRINTDIKFGGTESKSAQVSAPMAAAMESDFSQVELTTRFRNLGSMLLRKSNTEANIKEQSATFVDATFFEMFGLELLVGDVQTALKEPNTLVLTKTAALKHFGLKKAVGQSLILNNTDTYTVTGVIEDMPERSFLRNHNVFMAMAGNEDAQNQEWTSHNFFTFIKLIPGADIANLQEPLQSMVGTYIMPYVQTFLPGVTEEQLAASGNYLYYNTIALKDIHLYSNKDHELSPNSSIQNVYILSFIGLFLILLASVNFMNLSTAQSLKRAKEVGIRKTLGSDKSALIRQFLTESGLISFISLLFCLGIAIVAIPYFNALSGKSISIPFTNPIFWIALFVGATVLALFSGMYPAFFMSRFAPVKVLKGAGATSTGGGNIRSLLVVFQFAISIFLIVSTLVVFMQLKFIQSKDLGFTKDQVLIVDDVYTLGDKATTFKEQVEQLGQVESATLSSFLPTPSVRSNTSFFKEGGATAENSINMQIWNVDDDYIPTMNMEILEGRNFDRQFGTDSTAMLINESAVAILGVKPKEALGMRIIRNFENGTSNNFTIIGVIKDFNYESLRENIGALSMTLGRSTGSLAVKLEAGNFSNSISSIEGIWNKVAPGQPFDYRFMEDSFNTTYEAEQQLGRIFVTFTILSILIACLGLFGLAAFNAQKRTKEIGIRKVLGASIGQITYHLTTDFLKMVGVAIIVSLPVGWYLMNKWLEDFTYRIEISWWVFVFAALIALTIAVLTVSYQSIKAAIANPVKSLRTE</sequence>
<evidence type="ECO:0000256" key="3">
    <source>
        <dbReference type="ARBA" id="ARBA00022692"/>
    </source>
</evidence>
<feature type="domain" description="MacB-like periplasmic core" evidence="8">
    <location>
        <begin position="446"/>
        <end position="614"/>
    </location>
</feature>
<evidence type="ECO:0000313" key="10">
    <source>
        <dbReference type="Proteomes" id="UP000184406"/>
    </source>
</evidence>
<dbReference type="RefSeq" id="WP_072861149.1">
    <property type="nucleotide sequence ID" value="NZ_FQUX01000002.1"/>
</dbReference>
<protein>
    <submittedName>
        <fullName evidence="9">Putative ABC transport system permease protein</fullName>
    </submittedName>
</protein>
<proteinExistence type="predicted"/>
<reference evidence="10" key="1">
    <citation type="submission" date="2016-11" db="EMBL/GenBank/DDBJ databases">
        <authorList>
            <person name="Varghese N."/>
            <person name="Submissions S."/>
        </authorList>
    </citation>
    <scope>NUCLEOTIDE SEQUENCE [LARGE SCALE GENOMIC DNA]</scope>
    <source>
        <strain evidence="10">DSM 17539</strain>
    </source>
</reference>